<organism evidence="11 12">
    <name type="scientific">Desulfovibrio gilichinskyi</name>
    <dbReference type="NCBI Taxonomy" id="1519643"/>
    <lineage>
        <taxon>Bacteria</taxon>
        <taxon>Pseudomonadati</taxon>
        <taxon>Thermodesulfobacteriota</taxon>
        <taxon>Desulfovibrionia</taxon>
        <taxon>Desulfovibrionales</taxon>
        <taxon>Desulfovibrionaceae</taxon>
        <taxon>Desulfovibrio</taxon>
    </lineage>
</organism>
<dbReference type="Pfam" id="PF01061">
    <property type="entry name" value="ABC2_membrane"/>
    <property type="match status" value="1"/>
</dbReference>
<keyword evidence="8 9" id="KW-0472">Membrane</keyword>
<dbReference type="Proteomes" id="UP000192906">
    <property type="component" value="Unassembled WGS sequence"/>
</dbReference>
<evidence type="ECO:0000256" key="9">
    <source>
        <dbReference type="RuleBase" id="RU361157"/>
    </source>
</evidence>
<feature type="transmembrane region" description="Helical" evidence="9">
    <location>
        <begin position="222"/>
        <end position="244"/>
    </location>
</feature>
<dbReference type="InterPro" id="IPR047817">
    <property type="entry name" value="ABC2_TM_bact-type"/>
</dbReference>
<dbReference type="GO" id="GO:0005886">
    <property type="term" value="C:plasma membrane"/>
    <property type="evidence" value="ECO:0007669"/>
    <property type="project" value="UniProtKB-SubCell"/>
</dbReference>
<keyword evidence="6 9" id="KW-0812">Transmembrane</keyword>
<dbReference type="PANTHER" id="PTHR30413:SF8">
    <property type="entry name" value="TRANSPORT PERMEASE PROTEIN"/>
    <property type="match status" value="1"/>
</dbReference>
<dbReference type="EMBL" id="FWZU01000005">
    <property type="protein sequence ID" value="SMF34670.1"/>
    <property type="molecule type" value="Genomic_DNA"/>
</dbReference>
<keyword evidence="4 9" id="KW-1003">Cell membrane</keyword>
<evidence type="ECO:0000256" key="6">
    <source>
        <dbReference type="ARBA" id="ARBA00022692"/>
    </source>
</evidence>
<accession>A0A1X7EIU5</accession>
<keyword evidence="12" id="KW-1185">Reference proteome</keyword>
<proteinExistence type="inferred from homology"/>
<dbReference type="PROSITE" id="PS51012">
    <property type="entry name" value="ABC_TM2"/>
    <property type="match status" value="1"/>
</dbReference>
<dbReference type="OrthoDB" id="9786910at2"/>
<evidence type="ECO:0000256" key="7">
    <source>
        <dbReference type="ARBA" id="ARBA00022989"/>
    </source>
</evidence>
<dbReference type="GO" id="GO:0140359">
    <property type="term" value="F:ABC-type transporter activity"/>
    <property type="evidence" value="ECO:0007669"/>
    <property type="project" value="InterPro"/>
</dbReference>
<feature type="transmembrane region" description="Helical" evidence="9">
    <location>
        <begin position="165"/>
        <end position="184"/>
    </location>
</feature>
<evidence type="ECO:0000313" key="12">
    <source>
        <dbReference type="Proteomes" id="UP000192906"/>
    </source>
</evidence>
<dbReference type="STRING" id="1519643.SAMN06295933_3028"/>
<keyword evidence="3 9" id="KW-0813">Transport</keyword>
<feature type="transmembrane region" description="Helical" evidence="9">
    <location>
        <begin position="87"/>
        <end position="104"/>
    </location>
</feature>
<name>A0A1X7EIU5_9BACT</name>
<feature type="domain" description="ABC transmembrane type-2" evidence="10">
    <location>
        <begin position="25"/>
        <end position="244"/>
    </location>
</feature>
<protein>
    <recommendedName>
        <fullName evidence="9">Transport permease protein</fullName>
    </recommendedName>
</protein>
<evidence type="ECO:0000256" key="3">
    <source>
        <dbReference type="ARBA" id="ARBA00022448"/>
    </source>
</evidence>
<evidence type="ECO:0000256" key="2">
    <source>
        <dbReference type="ARBA" id="ARBA00007783"/>
    </source>
</evidence>
<reference evidence="12" key="1">
    <citation type="submission" date="2017-04" db="EMBL/GenBank/DDBJ databases">
        <authorList>
            <person name="Varghese N."/>
            <person name="Submissions S."/>
        </authorList>
    </citation>
    <scope>NUCLEOTIDE SEQUENCE [LARGE SCALE GENOMIC DNA]</scope>
    <source>
        <strain evidence="12">K3S</strain>
    </source>
</reference>
<feature type="transmembrane region" description="Helical" evidence="9">
    <location>
        <begin position="140"/>
        <end position="160"/>
    </location>
</feature>
<feature type="transmembrane region" description="Helical" evidence="9">
    <location>
        <begin position="27"/>
        <end position="49"/>
    </location>
</feature>
<evidence type="ECO:0000256" key="5">
    <source>
        <dbReference type="ARBA" id="ARBA00022519"/>
    </source>
</evidence>
<dbReference type="AlphaFoldDB" id="A0A1X7EIU5"/>
<dbReference type="PANTHER" id="PTHR30413">
    <property type="entry name" value="INNER MEMBRANE TRANSPORT PERMEASE"/>
    <property type="match status" value="1"/>
</dbReference>
<sequence>MRAICELLAVKAYANLRTEVSCYYLNYLWWVIEPVLTMSTFYLVFGVFLNKGTEHFVAFLLTGLVPWQWFANAINQASGSILNGRELMLQVYIPKFFFPFEVILRGTFKHLFVLILLLFFLVFYPTPVAVTWVALPVLMLIQFLFIVSIGTLCAAFVPFVPDLKFIVSTILQLAMYASGIFYNIDSVILPKHRTIIYMNPMAGLIKNYREVLMYAHWPDWQYLGYLTLAGLVLLMISVTVLFKLDHVYPRLGQK</sequence>
<dbReference type="InterPro" id="IPR013525">
    <property type="entry name" value="ABC2_TM"/>
</dbReference>
<evidence type="ECO:0000313" key="11">
    <source>
        <dbReference type="EMBL" id="SMF34670.1"/>
    </source>
</evidence>
<comment type="subcellular location">
    <subcellularLocation>
        <location evidence="1">Cell inner membrane</location>
        <topology evidence="1">Multi-pass membrane protein</topology>
    </subcellularLocation>
    <subcellularLocation>
        <location evidence="9">Cell membrane</location>
        <topology evidence="9">Multi-pass membrane protein</topology>
    </subcellularLocation>
</comment>
<keyword evidence="5" id="KW-0997">Cell inner membrane</keyword>
<evidence type="ECO:0000256" key="4">
    <source>
        <dbReference type="ARBA" id="ARBA00022475"/>
    </source>
</evidence>
<dbReference type="RefSeq" id="WP_085103708.1">
    <property type="nucleotide sequence ID" value="NZ_FWZU01000005.1"/>
</dbReference>
<evidence type="ECO:0000256" key="1">
    <source>
        <dbReference type="ARBA" id="ARBA00004429"/>
    </source>
</evidence>
<evidence type="ECO:0000259" key="10">
    <source>
        <dbReference type="PROSITE" id="PS51012"/>
    </source>
</evidence>
<gene>
    <name evidence="11" type="ORF">SAMN06295933_3028</name>
</gene>
<keyword evidence="7 9" id="KW-1133">Transmembrane helix</keyword>
<evidence type="ECO:0000256" key="8">
    <source>
        <dbReference type="ARBA" id="ARBA00023136"/>
    </source>
</evidence>
<comment type="similarity">
    <text evidence="2 9">Belongs to the ABC-2 integral membrane protein family.</text>
</comment>
<feature type="transmembrane region" description="Helical" evidence="9">
    <location>
        <begin position="111"/>
        <end position="134"/>
    </location>
</feature>
<dbReference type="GO" id="GO:0015920">
    <property type="term" value="P:lipopolysaccharide transport"/>
    <property type="evidence" value="ECO:0007669"/>
    <property type="project" value="TreeGrafter"/>
</dbReference>